<evidence type="ECO:0000313" key="2">
    <source>
        <dbReference type="Proteomes" id="UP001154282"/>
    </source>
</evidence>
<organism evidence="1 2">
    <name type="scientific">Linum tenue</name>
    <dbReference type="NCBI Taxonomy" id="586396"/>
    <lineage>
        <taxon>Eukaryota</taxon>
        <taxon>Viridiplantae</taxon>
        <taxon>Streptophyta</taxon>
        <taxon>Embryophyta</taxon>
        <taxon>Tracheophyta</taxon>
        <taxon>Spermatophyta</taxon>
        <taxon>Magnoliopsida</taxon>
        <taxon>eudicotyledons</taxon>
        <taxon>Gunneridae</taxon>
        <taxon>Pentapetalae</taxon>
        <taxon>rosids</taxon>
        <taxon>fabids</taxon>
        <taxon>Malpighiales</taxon>
        <taxon>Linaceae</taxon>
        <taxon>Linum</taxon>
    </lineage>
</organism>
<dbReference type="AlphaFoldDB" id="A0AAV0JBF4"/>
<protein>
    <submittedName>
        <fullName evidence="1">Uncharacterized protein</fullName>
    </submittedName>
</protein>
<evidence type="ECO:0000313" key="1">
    <source>
        <dbReference type="EMBL" id="CAI0406290.1"/>
    </source>
</evidence>
<proteinExistence type="predicted"/>
<gene>
    <name evidence="1" type="ORF">LITE_LOCUS13156</name>
</gene>
<accession>A0AAV0JBF4</accession>
<name>A0AAV0JBF4_9ROSI</name>
<comment type="caution">
    <text evidence="1">The sequence shown here is derived from an EMBL/GenBank/DDBJ whole genome shotgun (WGS) entry which is preliminary data.</text>
</comment>
<dbReference type="Proteomes" id="UP001154282">
    <property type="component" value="Unassembled WGS sequence"/>
</dbReference>
<reference evidence="1" key="1">
    <citation type="submission" date="2022-08" db="EMBL/GenBank/DDBJ databases">
        <authorList>
            <person name="Gutierrez-Valencia J."/>
        </authorList>
    </citation>
    <scope>NUCLEOTIDE SEQUENCE</scope>
</reference>
<dbReference type="EMBL" id="CAMGYJ010000004">
    <property type="protein sequence ID" value="CAI0406290.1"/>
    <property type="molecule type" value="Genomic_DNA"/>
</dbReference>
<sequence>MWRGFRRPRAEAPCLTKTSAKPPWWFFLSLEYDRRESVPCFVEGETTLLTRPDPSLTWKEIASFLVGEAYALLCSGR</sequence>
<keyword evidence="2" id="KW-1185">Reference proteome</keyword>